<dbReference type="AlphaFoldDB" id="A0A8J3QKG0"/>
<sequence length="523" mass="58659">MAQLLDEVGLWLNEHVAEIQVGPVARDERKNVINTCVKYYFDALKALMAMLSSDGLLEYLVIRDEALQQAAALANRRRPHYVSCFGPEAVPVDELDAEIKQSIEAQIANRFLIEYSVAVSPSGELTMTSELYDRVLCLASEIVNKGMLSDALNYSLADPEVSLLPSIRLGVSRNDAYYQALRTYSGNRARSILDRERGRVTTPQGTDTTLSGDLEDAAEDEFGFSFQDLSALLGALVDEAFERDQDVVTVEASALVEILQRRTSLERPSIDSAIKRLTLGPSSAFDRPTPAVYPWRFNRDLSYMRRPLLLLATEPETYVFGMRRIYATLGYWHESIVSARYQAKSPKMKRYLGVARNKITEGFAHSVAVTLDKAPRIVRERVTKIGKVRLERVAGQTLGDIDVLVIDPPARAVYGLEVKDFEVARTPAELSNELQQIVHGEKCTVNLHQSRLSWLSEHLDLVLRHFGLVKEDPRRWSVVGYIVTSEPLVGPLVVESSIPFVTLDEVDDIMNRGRRSGRTSRRS</sequence>
<gene>
    <name evidence="1" type="ORF">Rhe02_97990</name>
</gene>
<keyword evidence="2" id="KW-1185">Reference proteome</keyword>
<reference evidence="1" key="1">
    <citation type="submission" date="2021-01" db="EMBL/GenBank/DDBJ databases">
        <title>Whole genome shotgun sequence of Rhizocola hellebori NBRC 109834.</title>
        <authorList>
            <person name="Komaki H."/>
            <person name="Tamura T."/>
        </authorList>
    </citation>
    <scope>NUCLEOTIDE SEQUENCE</scope>
    <source>
        <strain evidence="1">NBRC 109834</strain>
    </source>
</reference>
<name>A0A8J3QKG0_9ACTN</name>
<comment type="caution">
    <text evidence="1">The sequence shown here is derived from an EMBL/GenBank/DDBJ whole genome shotgun (WGS) entry which is preliminary data.</text>
</comment>
<protein>
    <submittedName>
        <fullName evidence="1">Uncharacterized protein</fullName>
    </submittedName>
</protein>
<dbReference type="Proteomes" id="UP000612899">
    <property type="component" value="Unassembled WGS sequence"/>
</dbReference>
<accession>A0A8J3QKG0</accession>
<organism evidence="1 2">
    <name type="scientific">Rhizocola hellebori</name>
    <dbReference type="NCBI Taxonomy" id="1392758"/>
    <lineage>
        <taxon>Bacteria</taxon>
        <taxon>Bacillati</taxon>
        <taxon>Actinomycetota</taxon>
        <taxon>Actinomycetes</taxon>
        <taxon>Micromonosporales</taxon>
        <taxon>Micromonosporaceae</taxon>
        <taxon>Rhizocola</taxon>
    </lineage>
</organism>
<evidence type="ECO:0000313" key="1">
    <source>
        <dbReference type="EMBL" id="GIH11732.1"/>
    </source>
</evidence>
<proteinExistence type="predicted"/>
<dbReference type="EMBL" id="BONY01000160">
    <property type="protein sequence ID" value="GIH11732.1"/>
    <property type="molecule type" value="Genomic_DNA"/>
</dbReference>
<evidence type="ECO:0000313" key="2">
    <source>
        <dbReference type="Proteomes" id="UP000612899"/>
    </source>
</evidence>